<feature type="compositionally biased region" description="Low complexity" evidence="1">
    <location>
        <begin position="39"/>
        <end position="51"/>
    </location>
</feature>
<evidence type="ECO:0000256" key="1">
    <source>
        <dbReference type="SAM" id="MobiDB-lite"/>
    </source>
</evidence>
<gene>
    <name evidence="2" type="ORF">EYF80_034832</name>
</gene>
<reference evidence="2 3" key="1">
    <citation type="submission" date="2019-03" db="EMBL/GenBank/DDBJ databases">
        <title>First draft genome of Liparis tanakae, snailfish: a comprehensive survey of snailfish specific genes.</title>
        <authorList>
            <person name="Kim W."/>
            <person name="Song I."/>
            <person name="Jeong J.-H."/>
            <person name="Kim D."/>
            <person name="Kim S."/>
            <person name="Ryu S."/>
            <person name="Song J.Y."/>
            <person name="Lee S.K."/>
        </authorList>
    </citation>
    <scope>NUCLEOTIDE SEQUENCE [LARGE SCALE GENOMIC DNA]</scope>
    <source>
        <tissue evidence="2">Muscle</tissue>
    </source>
</reference>
<keyword evidence="3" id="KW-1185">Reference proteome</keyword>
<protein>
    <submittedName>
        <fullName evidence="2">Uncharacterized protein</fullName>
    </submittedName>
</protein>
<organism evidence="2 3">
    <name type="scientific">Liparis tanakae</name>
    <name type="common">Tanaka's snailfish</name>
    <dbReference type="NCBI Taxonomy" id="230148"/>
    <lineage>
        <taxon>Eukaryota</taxon>
        <taxon>Metazoa</taxon>
        <taxon>Chordata</taxon>
        <taxon>Craniata</taxon>
        <taxon>Vertebrata</taxon>
        <taxon>Euteleostomi</taxon>
        <taxon>Actinopterygii</taxon>
        <taxon>Neopterygii</taxon>
        <taxon>Teleostei</taxon>
        <taxon>Neoteleostei</taxon>
        <taxon>Acanthomorphata</taxon>
        <taxon>Eupercaria</taxon>
        <taxon>Perciformes</taxon>
        <taxon>Cottioidei</taxon>
        <taxon>Cottales</taxon>
        <taxon>Liparidae</taxon>
        <taxon>Liparis</taxon>
    </lineage>
</organism>
<name>A0A4Z2GQG7_9TELE</name>
<proteinExistence type="predicted"/>
<evidence type="ECO:0000313" key="3">
    <source>
        <dbReference type="Proteomes" id="UP000314294"/>
    </source>
</evidence>
<comment type="caution">
    <text evidence="2">The sequence shown here is derived from an EMBL/GenBank/DDBJ whole genome shotgun (WGS) entry which is preliminary data.</text>
</comment>
<evidence type="ECO:0000313" key="2">
    <source>
        <dbReference type="EMBL" id="TNN54964.1"/>
    </source>
</evidence>
<dbReference type="AlphaFoldDB" id="A0A4Z2GQG7"/>
<accession>A0A4Z2GQG7</accession>
<sequence length="86" mass="9151">MPFPSLCGGMCRRRTSRISCPAPLYACSSSRIPLASFSTTSTCSHTSRSASVGWASAEGSGHKRSGNEEQDEPFPPPEARTPCQVC</sequence>
<dbReference type="Proteomes" id="UP000314294">
    <property type="component" value="Unassembled WGS sequence"/>
</dbReference>
<dbReference type="EMBL" id="SRLO01000470">
    <property type="protein sequence ID" value="TNN54964.1"/>
    <property type="molecule type" value="Genomic_DNA"/>
</dbReference>
<feature type="region of interest" description="Disordered" evidence="1">
    <location>
        <begin position="39"/>
        <end position="86"/>
    </location>
</feature>